<dbReference type="Proteomes" id="UP000197025">
    <property type="component" value="Unassembled WGS sequence"/>
</dbReference>
<organism evidence="1 2">
    <name type="scientific">Thermoflexus hugenholtzii JAD2</name>
    <dbReference type="NCBI Taxonomy" id="877466"/>
    <lineage>
        <taxon>Bacteria</taxon>
        <taxon>Bacillati</taxon>
        <taxon>Chloroflexota</taxon>
        <taxon>Thermoflexia</taxon>
        <taxon>Thermoflexales</taxon>
        <taxon>Thermoflexaceae</taxon>
        <taxon>Thermoflexus</taxon>
    </lineage>
</organism>
<name>A0A212PWV0_9CHLR</name>
<sequence>MAETRSRWSEEARTHLRAASRELREAMKAMLPEGFWQHLRAARRETLLALRTAIDAWLEEGEKPQTGPHPS</sequence>
<dbReference type="InParanoid" id="A0A212PWV0"/>
<dbReference type="EMBL" id="FYEK01000003">
    <property type="protein sequence ID" value="SNB51509.1"/>
    <property type="molecule type" value="Genomic_DNA"/>
</dbReference>
<dbReference type="AlphaFoldDB" id="A0A212PWV0"/>
<gene>
    <name evidence="1" type="ORF">SAMN02746019_00021570</name>
</gene>
<reference evidence="2" key="1">
    <citation type="submission" date="2017-06" db="EMBL/GenBank/DDBJ databases">
        <authorList>
            <person name="Varghese N."/>
            <person name="Submissions S."/>
        </authorList>
    </citation>
    <scope>NUCLEOTIDE SEQUENCE [LARGE SCALE GENOMIC DNA]</scope>
    <source>
        <strain evidence="2">JAD2</strain>
    </source>
</reference>
<protein>
    <submittedName>
        <fullName evidence="1">Uncharacterized protein</fullName>
    </submittedName>
</protein>
<proteinExistence type="predicted"/>
<keyword evidence="2" id="KW-1185">Reference proteome</keyword>
<evidence type="ECO:0000313" key="1">
    <source>
        <dbReference type="EMBL" id="SNB51509.1"/>
    </source>
</evidence>
<evidence type="ECO:0000313" key="2">
    <source>
        <dbReference type="Proteomes" id="UP000197025"/>
    </source>
</evidence>
<accession>A0A212PWV0</accession>
<dbReference type="RefSeq" id="WP_088569950.1">
    <property type="nucleotide sequence ID" value="NZ_FYEK01000003.1"/>
</dbReference>